<name>A0A9X4PDP3_9PAST</name>
<dbReference type="Proteomes" id="UP001155500">
    <property type="component" value="Unassembled WGS sequence"/>
</dbReference>
<comment type="caution">
    <text evidence="7">The sequence shown here is derived from an EMBL/GenBank/DDBJ whole genome shotgun (WGS) entry which is preliminary data.</text>
</comment>
<gene>
    <name evidence="7" type="ORF">A6A20_08455</name>
</gene>
<dbReference type="EMBL" id="LWID01000001">
    <property type="protein sequence ID" value="MDG6895651.1"/>
    <property type="molecule type" value="Genomic_DNA"/>
</dbReference>
<evidence type="ECO:0000256" key="3">
    <source>
        <dbReference type="ARBA" id="ARBA00022989"/>
    </source>
</evidence>
<evidence type="ECO:0000259" key="6">
    <source>
        <dbReference type="Pfam" id="PF13515"/>
    </source>
</evidence>
<sequence length="329" mass="35249">MSILSQKYQSFRQLCGTIYWRELILCSPAILLVLAISTDFSYIHAVIMVGAAFSVGFGASRSFYGHRWGAVTASAVGMAIAAVAGSLFGHEGLWLYFAIALLSAGCAILTSYNNDLWWITLQIVVAFLVASYYPENIENALLRGGFTLLGAGLQLIGMMLSARLFPYSAALLPPASISALSFNKQIRFVIAVVLAVNFSLYIAKSAGLANDYWAAMTALIILRPDSKTTLERAINRFIGTLLGCCLATLAISCLYDNQFILLGLLALTSGAAFSMQKAHYALLTSMISATIVLLIGLGNGDPVAITEHRIIATLLGGGVTLVICRLLRV</sequence>
<feature type="transmembrane region" description="Helical" evidence="5">
    <location>
        <begin position="68"/>
        <end position="87"/>
    </location>
</feature>
<dbReference type="GO" id="GO:0016020">
    <property type="term" value="C:membrane"/>
    <property type="evidence" value="ECO:0007669"/>
    <property type="project" value="UniProtKB-SubCell"/>
</dbReference>
<proteinExistence type="predicted"/>
<accession>A0A9X4PDP3</accession>
<feature type="transmembrane region" description="Helical" evidence="5">
    <location>
        <begin position="310"/>
        <end position="327"/>
    </location>
</feature>
<feature type="domain" description="Integral membrane bound transporter" evidence="6">
    <location>
        <begin position="200"/>
        <end position="323"/>
    </location>
</feature>
<organism evidence="7 8">
    <name type="scientific">Volucribacter amazonae</name>
    <dbReference type="NCBI Taxonomy" id="256731"/>
    <lineage>
        <taxon>Bacteria</taxon>
        <taxon>Pseudomonadati</taxon>
        <taxon>Pseudomonadota</taxon>
        <taxon>Gammaproteobacteria</taxon>
        <taxon>Pasteurellales</taxon>
        <taxon>Pasteurellaceae</taxon>
        <taxon>Volucribacter</taxon>
    </lineage>
</organism>
<dbReference type="Pfam" id="PF13515">
    <property type="entry name" value="FUSC_2"/>
    <property type="match status" value="1"/>
</dbReference>
<feature type="transmembrane region" description="Helical" evidence="5">
    <location>
        <begin position="186"/>
        <end position="203"/>
    </location>
</feature>
<feature type="transmembrane region" description="Helical" evidence="5">
    <location>
        <begin position="237"/>
        <end position="267"/>
    </location>
</feature>
<dbReference type="AlphaFoldDB" id="A0A9X4PDP3"/>
<dbReference type="InterPro" id="IPR049453">
    <property type="entry name" value="Memb_transporter_dom"/>
</dbReference>
<keyword evidence="2 5" id="KW-0812">Transmembrane</keyword>
<evidence type="ECO:0000256" key="1">
    <source>
        <dbReference type="ARBA" id="ARBA00004141"/>
    </source>
</evidence>
<evidence type="ECO:0000313" key="7">
    <source>
        <dbReference type="EMBL" id="MDG6895651.1"/>
    </source>
</evidence>
<dbReference type="RefSeq" id="WP_279573024.1">
    <property type="nucleotide sequence ID" value="NZ_LWID01000001.1"/>
</dbReference>
<keyword evidence="8" id="KW-1185">Reference proteome</keyword>
<feature type="transmembrane region" description="Helical" evidence="5">
    <location>
        <begin position="279"/>
        <end position="298"/>
    </location>
</feature>
<evidence type="ECO:0000313" key="8">
    <source>
        <dbReference type="Proteomes" id="UP001155500"/>
    </source>
</evidence>
<evidence type="ECO:0000256" key="4">
    <source>
        <dbReference type="ARBA" id="ARBA00023136"/>
    </source>
</evidence>
<comment type="subcellular location">
    <subcellularLocation>
        <location evidence="1">Membrane</location>
        <topology evidence="1">Multi-pass membrane protein</topology>
    </subcellularLocation>
</comment>
<keyword evidence="4 5" id="KW-0472">Membrane</keyword>
<protein>
    <recommendedName>
        <fullName evidence="6">Integral membrane bound transporter domain-containing protein</fullName>
    </recommendedName>
</protein>
<evidence type="ECO:0000256" key="5">
    <source>
        <dbReference type="SAM" id="Phobius"/>
    </source>
</evidence>
<feature type="transmembrane region" description="Helical" evidence="5">
    <location>
        <begin position="145"/>
        <end position="165"/>
    </location>
</feature>
<reference evidence="7" key="1">
    <citation type="submission" date="2016-03" db="EMBL/GenBank/DDBJ databases">
        <title>Co-evolution between Pasteurellaceae and their hosts.</title>
        <authorList>
            <person name="Hansen M.J."/>
            <person name="Bojesen A.M."/>
            <person name="Planet P."/>
        </authorList>
    </citation>
    <scope>NUCLEOTIDE SEQUENCE</scope>
    <source>
        <strain evidence="7">146/S8/89</strain>
    </source>
</reference>
<keyword evidence="3 5" id="KW-1133">Transmembrane helix</keyword>
<evidence type="ECO:0000256" key="2">
    <source>
        <dbReference type="ARBA" id="ARBA00022692"/>
    </source>
</evidence>
<feature type="transmembrane region" description="Helical" evidence="5">
    <location>
        <begin position="93"/>
        <end position="109"/>
    </location>
</feature>
<feature type="transmembrane region" description="Helical" evidence="5">
    <location>
        <begin position="116"/>
        <end position="133"/>
    </location>
</feature>